<dbReference type="GO" id="GO:0016197">
    <property type="term" value="P:endosomal transport"/>
    <property type="evidence" value="ECO:0007669"/>
    <property type="project" value="TreeGrafter"/>
</dbReference>
<proteinExistence type="predicted"/>
<dbReference type="AlphaFoldDB" id="A0A168DUV4"/>
<dbReference type="SMART" id="SM00027">
    <property type="entry name" value="EH"/>
    <property type="match status" value="1"/>
</dbReference>
<dbReference type="GO" id="GO:0005737">
    <property type="term" value="C:cytoplasm"/>
    <property type="evidence" value="ECO:0007669"/>
    <property type="project" value="TreeGrafter"/>
</dbReference>
<dbReference type="OrthoDB" id="524326at2759"/>
<dbReference type="Pfam" id="PF12763">
    <property type="entry name" value="EH"/>
    <property type="match status" value="1"/>
</dbReference>
<keyword evidence="3" id="KW-1185">Reference proteome</keyword>
<reference evidence="2 3" key="1">
    <citation type="journal article" date="2016" name="Genome Biol. Evol.">
        <title>Divergent and convergent evolution of fungal pathogenicity.</title>
        <authorList>
            <person name="Shang Y."/>
            <person name="Xiao G."/>
            <person name="Zheng P."/>
            <person name="Cen K."/>
            <person name="Zhan S."/>
            <person name="Wang C."/>
        </authorList>
    </citation>
    <scope>NUCLEOTIDE SEQUENCE [LARGE SCALE GENOMIC DNA]</scope>
    <source>
        <strain evidence="2 3">ARSEF 7405</strain>
    </source>
</reference>
<dbReference type="Proteomes" id="UP000242877">
    <property type="component" value="Unassembled WGS sequence"/>
</dbReference>
<sequence>MIEQGELSLSLSSISARRISCSSAAHRIASHRIVSQCTAPPPPPPPSEAAHHRIALYCLALRGVNLNLTPEEKRQYYRLFQIADETNLGVITGEVAVSFFEKTGLPSDTLGQIWQMADTENRGLLTPTGFGIVMRLIGHAQAGRPLTEELAFQRELYDP</sequence>
<dbReference type="EMBL" id="AZGZ01000001">
    <property type="protein sequence ID" value="KZZ98136.1"/>
    <property type="molecule type" value="Genomic_DNA"/>
</dbReference>
<dbReference type="GO" id="GO:0006897">
    <property type="term" value="P:endocytosis"/>
    <property type="evidence" value="ECO:0007669"/>
    <property type="project" value="TreeGrafter"/>
</dbReference>
<dbReference type="PROSITE" id="PS50031">
    <property type="entry name" value="EH"/>
    <property type="match status" value="1"/>
</dbReference>
<evidence type="ECO:0000313" key="2">
    <source>
        <dbReference type="EMBL" id="KZZ98136.1"/>
    </source>
</evidence>
<comment type="caution">
    <text evidence="2">The sequence shown here is derived from an EMBL/GenBank/DDBJ whole genome shotgun (WGS) entry which is preliminary data.</text>
</comment>
<dbReference type="VEuPathDB" id="FungiDB:AAP_00397"/>
<dbReference type="PANTHER" id="PTHR11216:SF170">
    <property type="entry name" value="DYNAMIN ASSOCIATED PROTEIN 160, ISOFORM D"/>
    <property type="match status" value="1"/>
</dbReference>
<dbReference type="SUPFAM" id="SSF47473">
    <property type="entry name" value="EF-hand"/>
    <property type="match status" value="1"/>
</dbReference>
<feature type="domain" description="EH" evidence="1">
    <location>
        <begin position="72"/>
        <end position="159"/>
    </location>
</feature>
<gene>
    <name evidence="2" type="ORF">AAP_00397</name>
</gene>
<dbReference type="InterPro" id="IPR000261">
    <property type="entry name" value="EH_dom"/>
</dbReference>
<accession>A0A168DUV4</accession>
<dbReference type="PANTHER" id="PTHR11216">
    <property type="entry name" value="EH DOMAIN"/>
    <property type="match status" value="1"/>
</dbReference>
<dbReference type="CDD" id="cd00052">
    <property type="entry name" value="EH"/>
    <property type="match status" value="1"/>
</dbReference>
<name>A0A168DUV4_9EURO</name>
<dbReference type="GO" id="GO:0005886">
    <property type="term" value="C:plasma membrane"/>
    <property type="evidence" value="ECO:0007669"/>
    <property type="project" value="TreeGrafter"/>
</dbReference>
<evidence type="ECO:0000313" key="3">
    <source>
        <dbReference type="Proteomes" id="UP000242877"/>
    </source>
</evidence>
<dbReference type="Gene3D" id="1.10.238.10">
    <property type="entry name" value="EF-hand"/>
    <property type="match status" value="1"/>
</dbReference>
<evidence type="ECO:0000259" key="1">
    <source>
        <dbReference type="PROSITE" id="PS50031"/>
    </source>
</evidence>
<organism evidence="2 3">
    <name type="scientific">Ascosphaera apis ARSEF 7405</name>
    <dbReference type="NCBI Taxonomy" id="392613"/>
    <lineage>
        <taxon>Eukaryota</taxon>
        <taxon>Fungi</taxon>
        <taxon>Dikarya</taxon>
        <taxon>Ascomycota</taxon>
        <taxon>Pezizomycotina</taxon>
        <taxon>Eurotiomycetes</taxon>
        <taxon>Eurotiomycetidae</taxon>
        <taxon>Onygenales</taxon>
        <taxon>Ascosphaeraceae</taxon>
        <taxon>Ascosphaera</taxon>
    </lineage>
</organism>
<protein>
    <submittedName>
        <fullName evidence="2">UBA/TS-N domain-containing protein</fullName>
    </submittedName>
</protein>
<dbReference type="InterPro" id="IPR011992">
    <property type="entry name" value="EF-hand-dom_pair"/>
</dbReference>